<dbReference type="InterPro" id="IPR027417">
    <property type="entry name" value="P-loop_NTPase"/>
</dbReference>
<proteinExistence type="predicted"/>
<dbReference type="GO" id="GO:0016787">
    <property type="term" value="F:hydrolase activity"/>
    <property type="evidence" value="ECO:0007669"/>
    <property type="project" value="UniProtKB-KW"/>
</dbReference>
<sequence>MIELFREQADIPLSSPRLGLTKALCTKLEKLGLRSVQDALLHLPLRYENRKDLITLGSQEGSYASHIRVIATSYIGFGAKRTLKAQVVDAKLHAGGKAPVPVDLLCFGRQFLARSLKEGAEFWFYGKVQASSYDGRLQASSFELEAYRKDQIPKAFGYRQAIYPKVSGLSQAMLGRIMKKILALGLPLLKEADSPKAPEELQGLSPERAFRLIHSPQEANDAERGIRYLAWWELSLYFAELEARKQARISAGISLHQGLQVLSPLSKKLIQSLPFKLTEGQKQTLKDIAHDFKQPYPMARLIAGEVGSGKTLLGLIAALPYIEAQKQVAFLVPTSILAKQHYKNASKLLTPLGIKVALLTGATAPKEAKEIKEDLAQGVPLLLIGTHALISKDMLLPRLSLLIIDEQQRFGVQQRASLIERSKAHNPEQIAPDLLLMTATPIPRTLALSIFGDLEFSAISEVPHGRKSIITEHIDQSRARYLTEFLAKELDKGHQVYVIYPRIEEGDAEKTSKLKDASSMAEKLSAYYKPHRVGLIHGRMKREEQEQIMQAFYEGKIKLLVATTVVEIGIDVPNATCMVIEHAERYGLSTLHPSSTQSSG</sequence>
<dbReference type="Gene3D" id="3.40.50.300">
    <property type="entry name" value="P-loop containing nucleotide triphosphate hydrolases"/>
    <property type="match status" value="2"/>
</dbReference>
<dbReference type="Proteomes" id="UP000229740">
    <property type="component" value="Unassembled WGS sequence"/>
</dbReference>
<dbReference type="GO" id="GO:0005524">
    <property type="term" value="F:ATP binding"/>
    <property type="evidence" value="ECO:0007669"/>
    <property type="project" value="UniProtKB-KW"/>
</dbReference>
<evidence type="ECO:0000256" key="1">
    <source>
        <dbReference type="ARBA" id="ARBA00022741"/>
    </source>
</evidence>
<dbReference type="AlphaFoldDB" id="A0A2G6E081"/>
<dbReference type="Pfam" id="PF00271">
    <property type="entry name" value="Helicase_C"/>
    <property type="match status" value="1"/>
</dbReference>
<dbReference type="PANTHER" id="PTHR47964">
    <property type="entry name" value="ATP-DEPENDENT DNA HELICASE HOMOLOG RECG, CHLOROPLASTIC"/>
    <property type="match status" value="1"/>
</dbReference>
<dbReference type="Pfam" id="PF17191">
    <property type="entry name" value="RecG_wedge"/>
    <property type="match status" value="1"/>
</dbReference>
<gene>
    <name evidence="10" type="ORF">CSB45_15720</name>
</gene>
<dbReference type="InterPro" id="IPR001650">
    <property type="entry name" value="Helicase_C-like"/>
</dbReference>
<evidence type="ECO:0000256" key="3">
    <source>
        <dbReference type="ARBA" id="ARBA00022801"/>
    </source>
</evidence>
<organism evidence="10 11">
    <name type="scientific">candidate division KSB3 bacterium</name>
    <dbReference type="NCBI Taxonomy" id="2044937"/>
    <lineage>
        <taxon>Bacteria</taxon>
        <taxon>candidate division KSB3</taxon>
    </lineage>
</organism>
<dbReference type="SMART" id="SM00490">
    <property type="entry name" value="HELICc"/>
    <property type="match status" value="1"/>
</dbReference>
<dbReference type="PROSITE" id="PS51194">
    <property type="entry name" value="HELICASE_CTER"/>
    <property type="match status" value="1"/>
</dbReference>
<evidence type="ECO:0000256" key="6">
    <source>
        <dbReference type="ARBA" id="ARBA00023125"/>
    </source>
</evidence>
<dbReference type="EMBL" id="PDPS01000088">
    <property type="protein sequence ID" value="PID55499.1"/>
    <property type="molecule type" value="Genomic_DNA"/>
</dbReference>
<dbReference type="PROSITE" id="PS51192">
    <property type="entry name" value="HELICASE_ATP_BIND_1"/>
    <property type="match status" value="1"/>
</dbReference>
<evidence type="ECO:0000313" key="11">
    <source>
        <dbReference type="Proteomes" id="UP000229740"/>
    </source>
</evidence>
<dbReference type="Pfam" id="PF00270">
    <property type="entry name" value="DEAD"/>
    <property type="match status" value="1"/>
</dbReference>
<evidence type="ECO:0000259" key="9">
    <source>
        <dbReference type="PROSITE" id="PS51194"/>
    </source>
</evidence>
<dbReference type="InterPro" id="IPR012340">
    <property type="entry name" value="NA-bd_OB-fold"/>
</dbReference>
<keyword evidence="3" id="KW-0378">Hydrolase</keyword>
<dbReference type="GO" id="GO:0006281">
    <property type="term" value="P:DNA repair"/>
    <property type="evidence" value="ECO:0007669"/>
    <property type="project" value="UniProtKB-KW"/>
</dbReference>
<dbReference type="Gene3D" id="2.40.50.140">
    <property type="entry name" value="Nucleic acid-binding proteins"/>
    <property type="match status" value="1"/>
</dbReference>
<dbReference type="GO" id="GO:0003678">
    <property type="term" value="F:DNA helicase activity"/>
    <property type="evidence" value="ECO:0007669"/>
    <property type="project" value="TreeGrafter"/>
</dbReference>
<evidence type="ECO:0000256" key="7">
    <source>
        <dbReference type="ARBA" id="ARBA00023204"/>
    </source>
</evidence>
<protein>
    <submittedName>
        <fullName evidence="10">ATP-dependent DNA helicase RecG</fullName>
    </submittedName>
</protein>
<dbReference type="SMART" id="SM00487">
    <property type="entry name" value="DEXDc"/>
    <property type="match status" value="1"/>
</dbReference>
<dbReference type="SUPFAM" id="SSF52540">
    <property type="entry name" value="P-loop containing nucleoside triphosphate hydrolases"/>
    <property type="match status" value="2"/>
</dbReference>
<keyword evidence="6" id="KW-0238">DNA-binding</keyword>
<dbReference type="InterPro" id="IPR011545">
    <property type="entry name" value="DEAD/DEAH_box_helicase_dom"/>
</dbReference>
<keyword evidence="5" id="KW-0067">ATP-binding</keyword>
<accession>A0A2G6E081</accession>
<evidence type="ECO:0000313" key="10">
    <source>
        <dbReference type="EMBL" id="PID55499.1"/>
    </source>
</evidence>
<evidence type="ECO:0000259" key="8">
    <source>
        <dbReference type="PROSITE" id="PS51192"/>
    </source>
</evidence>
<dbReference type="InterPro" id="IPR014001">
    <property type="entry name" value="Helicase_ATP-bd"/>
</dbReference>
<dbReference type="InterPro" id="IPR033454">
    <property type="entry name" value="RecG_wedge"/>
</dbReference>
<keyword evidence="1" id="KW-0547">Nucleotide-binding</keyword>
<reference evidence="10 11" key="1">
    <citation type="submission" date="2017-10" db="EMBL/GenBank/DDBJ databases">
        <title>Novel microbial diversity and functional potential in the marine mammal oral microbiome.</title>
        <authorList>
            <person name="Dudek N.K."/>
            <person name="Sun C.L."/>
            <person name="Burstein D."/>
            <person name="Kantor R.S."/>
            <person name="Aliaga Goltsman D.S."/>
            <person name="Bik E.M."/>
            <person name="Thomas B.C."/>
            <person name="Banfield J.F."/>
            <person name="Relman D.A."/>
        </authorList>
    </citation>
    <scope>NUCLEOTIDE SEQUENCE [LARGE SCALE GENOMIC DNA]</scope>
    <source>
        <strain evidence="10">DOLZORAL124_49_17</strain>
    </source>
</reference>
<dbReference type="GO" id="GO:0003677">
    <property type="term" value="F:DNA binding"/>
    <property type="evidence" value="ECO:0007669"/>
    <property type="project" value="UniProtKB-KW"/>
</dbReference>
<feature type="domain" description="Helicase ATP-binding" evidence="8">
    <location>
        <begin position="291"/>
        <end position="459"/>
    </location>
</feature>
<dbReference type="PANTHER" id="PTHR47964:SF1">
    <property type="entry name" value="ATP-DEPENDENT DNA HELICASE HOMOLOG RECG, CHLOROPLASTIC"/>
    <property type="match status" value="1"/>
</dbReference>
<feature type="domain" description="Helicase C-terminal" evidence="9">
    <location>
        <begin position="481"/>
        <end position="600"/>
    </location>
</feature>
<evidence type="ECO:0000256" key="2">
    <source>
        <dbReference type="ARBA" id="ARBA00022763"/>
    </source>
</evidence>
<keyword evidence="2" id="KW-0227">DNA damage</keyword>
<name>A0A2G6E081_9BACT</name>
<dbReference type="SUPFAM" id="SSF50249">
    <property type="entry name" value="Nucleic acid-binding proteins"/>
    <property type="match status" value="1"/>
</dbReference>
<keyword evidence="7" id="KW-0234">DNA repair</keyword>
<evidence type="ECO:0000256" key="4">
    <source>
        <dbReference type="ARBA" id="ARBA00022806"/>
    </source>
</evidence>
<dbReference type="InterPro" id="IPR047112">
    <property type="entry name" value="RecG/Mfd"/>
</dbReference>
<keyword evidence="4 10" id="KW-0347">Helicase</keyword>
<comment type="caution">
    <text evidence="10">The sequence shown here is derived from an EMBL/GenBank/DDBJ whole genome shotgun (WGS) entry which is preliminary data.</text>
</comment>
<evidence type="ECO:0000256" key="5">
    <source>
        <dbReference type="ARBA" id="ARBA00022840"/>
    </source>
</evidence>